<sequence length="659" mass="70087">MHTAIETVTAVETYLCEPLTTTTTIFEHSYTKGNGIVTAYDESCNPHAKVVSGSYCFACTPTCVTYIPQPPVVKDSHTYVWGYYEHIDISVSVDVDITVEVPVIITTTVESRMATSETATTPTPVLTSSSSINGAGCFSSPPYTAHTANAVAYSGSWSESEIISGDYRQAFSSDVSVHLTETSISVNAQDGITEILTYIQMKGIDSIHIVVDSATISEFNAYLFLGENAIKCNNMKDIGSGGYFNTVTLSADNKFEAAFAMESSDAWFPLRLVFQPLLGGSISKRYDVAVAHIFVQSSGLTVPLDIRGDFVAIASSSIATATATNSAILSNTLVSSDIGSSHLSSLPFPTAFSASNASLTSTSIISSLPDFSSRASSLVASDAMSTSVSIPASDSAASISSSPDFVASVSSSVESSSLPASTASSLFSSVSSSPAQLFSSSVESSSVPVSTASSMFSSVSSSPAIPISWSMISSCDNVAPTVVIFNTYTAPSASWSNSYVAQGLYRRGNPIGGDYIADLYNIRFTLQTDAASPTGFTLNELLAYIRPDGPIYEFYITSYTTGPRAVDVNTYNFVFFGEVAMECDNQYSTGPNGYTVRSDLSYSVSSNGNIGRNVSNTAIYLEEGAWYPLRFVTIRESTQELVNMSTTYVLHFSNAFVIY</sequence>
<reference evidence="2" key="1">
    <citation type="submission" date="2016-02" db="EMBL/GenBank/DDBJ databases">
        <title>Comparative genomics of biotechnologically important yeasts.</title>
        <authorList>
            <consortium name="DOE Joint Genome Institute"/>
            <person name="Riley R."/>
            <person name="Haridas S."/>
            <person name="Wolfe K.H."/>
            <person name="Lopes M.R."/>
            <person name="Hittinger C.T."/>
            <person name="Goker M."/>
            <person name="Salamov A."/>
            <person name="Wisecaver J."/>
            <person name="Long T.M."/>
            <person name="Aerts A.L."/>
            <person name="Barry K."/>
            <person name="Choi C."/>
            <person name="Clum A."/>
            <person name="Coughlan A.Y."/>
            <person name="Deshpande S."/>
            <person name="Douglass A.P."/>
            <person name="Hanson S.J."/>
            <person name="Klenk H.-P."/>
            <person name="Labutti K."/>
            <person name="Lapidus A."/>
            <person name="Lindquist E."/>
            <person name="Lipzen A."/>
            <person name="Meier-Kolthoff J.P."/>
            <person name="Ohm R.A."/>
            <person name="Otillar R.P."/>
            <person name="Pangilinan J."/>
            <person name="Peng Y."/>
            <person name="Rokas A."/>
            <person name="Rosa C.A."/>
            <person name="Scheuner C."/>
            <person name="Sibirny A.A."/>
            <person name="Slot J.C."/>
            <person name="Stielow J.B."/>
            <person name="Sun H."/>
            <person name="Kurtzman C.P."/>
            <person name="Blackwell M."/>
            <person name="Jeffries T.W."/>
            <person name="Grigoriev I.V."/>
        </authorList>
    </citation>
    <scope>NUCLEOTIDE SEQUENCE [LARGE SCALE GENOMIC DNA]</scope>
    <source>
        <strain evidence="2">NRRL Y-17796</strain>
    </source>
</reference>
<name>A0A1E4TLI2_9ASCO</name>
<gene>
    <name evidence="1" type="ORF">CANCADRAFT_30729</name>
</gene>
<dbReference type="AlphaFoldDB" id="A0A1E4TLI2"/>
<evidence type="ECO:0000313" key="2">
    <source>
        <dbReference type="Proteomes" id="UP000095023"/>
    </source>
</evidence>
<dbReference type="EMBL" id="KV453841">
    <property type="protein sequence ID" value="ODV92626.1"/>
    <property type="molecule type" value="Genomic_DNA"/>
</dbReference>
<dbReference type="Proteomes" id="UP000095023">
    <property type="component" value="Unassembled WGS sequence"/>
</dbReference>
<proteinExistence type="predicted"/>
<protein>
    <submittedName>
        <fullName evidence="1">Uncharacterized protein</fullName>
    </submittedName>
</protein>
<keyword evidence="2" id="KW-1185">Reference proteome</keyword>
<accession>A0A1E4TLI2</accession>
<evidence type="ECO:0000313" key="1">
    <source>
        <dbReference type="EMBL" id="ODV92626.1"/>
    </source>
</evidence>
<organism evidence="1 2">
    <name type="scientific">Tortispora caseinolytica NRRL Y-17796</name>
    <dbReference type="NCBI Taxonomy" id="767744"/>
    <lineage>
        <taxon>Eukaryota</taxon>
        <taxon>Fungi</taxon>
        <taxon>Dikarya</taxon>
        <taxon>Ascomycota</taxon>
        <taxon>Saccharomycotina</taxon>
        <taxon>Trigonopsidomycetes</taxon>
        <taxon>Trigonopsidales</taxon>
        <taxon>Trigonopsidaceae</taxon>
        <taxon>Tortispora</taxon>
    </lineage>
</organism>